<dbReference type="EMBL" id="BLLF01000939">
    <property type="protein sequence ID" value="GFH16066.1"/>
    <property type="molecule type" value="Genomic_DNA"/>
</dbReference>
<name>A0A699ZA05_HAELA</name>
<organism evidence="1 2">
    <name type="scientific">Haematococcus lacustris</name>
    <name type="common">Green alga</name>
    <name type="synonym">Haematococcus pluvialis</name>
    <dbReference type="NCBI Taxonomy" id="44745"/>
    <lineage>
        <taxon>Eukaryota</taxon>
        <taxon>Viridiplantae</taxon>
        <taxon>Chlorophyta</taxon>
        <taxon>core chlorophytes</taxon>
        <taxon>Chlorophyceae</taxon>
        <taxon>CS clade</taxon>
        <taxon>Chlamydomonadales</taxon>
        <taxon>Haematococcaceae</taxon>
        <taxon>Haematococcus</taxon>
    </lineage>
</organism>
<dbReference type="AlphaFoldDB" id="A0A699ZA05"/>
<reference evidence="1 2" key="1">
    <citation type="submission" date="2020-02" db="EMBL/GenBank/DDBJ databases">
        <title>Draft genome sequence of Haematococcus lacustris strain NIES-144.</title>
        <authorList>
            <person name="Morimoto D."/>
            <person name="Nakagawa S."/>
            <person name="Yoshida T."/>
            <person name="Sawayama S."/>
        </authorList>
    </citation>
    <scope>NUCLEOTIDE SEQUENCE [LARGE SCALE GENOMIC DNA]</scope>
    <source>
        <strain evidence="1 2">NIES-144</strain>
    </source>
</reference>
<feature type="non-terminal residue" evidence="1">
    <location>
        <position position="1"/>
    </location>
</feature>
<evidence type="ECO:0000313" key="1">
    <source>
        <dbReference type="EMBL" id="GFH16066.1"/>
    </source>
</evidence>
<comment type="caution">
    <text evidence="1">The sequence shown here is derived from an EMBL/GenBank/DDBJ whole genome shotgun (WGS) entry which is preliminary data.</text>
</comment>
<evidence type="ECO:0000313" key="2">
    <source>
        <dbReference type="Proteomes" id="UP000485058"/>
    </source>
</evidence>
<dbReference type="Proteomes" id="UP000485058">
    <property type="component" value="Unassembled WGS sequence"/>
</dbReference>
<feature type="non-terminal residue" evidence="1">
    <location>
        <position position="96"/>
    </location>
</feature>
<keyword evidence="2" id="KW-1185">Reference proteome</keyword>
<protein>
    <submittedName>
        <fullName evidence="1">Uncharacterized protein</fullName>
    </submittedName>
</protein>
<gene>
    <name evidence="1" type="ORF">HaLaN_12415</name>
</gene>
<accession>A0A699ZA05</accession>
<proteinExistence type="predicted"/>
<sequence>MPSLIPRDRGDVKRAMHLVCMKPPLTLPRYSQHSQLWAASFHVFFVTSVVVKHRGEAENVGKARAAHGRPNWIHSHQCMEVLDYFQPCPNKALQQG</sequence>